<sequence>MQRQEEEAARRRGHPGSPSRSQPPETFGSDPDDFNMTLSSVDSGGAPRAGTLG</sequence>
<proteinExistence type="predicted"/>
<dbReference type="EMBL" id="UYYB01029888">
    <property type="protein sequence ID" value="VDM73294.1"/>
    <property type="molecule type" value="Genomic_DNA"/>
</dbReference>
<keyword evidence="3" id="KW-1185">Reference proteome</keyword>
<gene>
    <name evidence="2" type="ORF">SVUK_LOCUS8292</name>
</gene>
<accession>A0A3P7J602</accession>
<organism evidence="2 3">
    <name type="scientific">Strongylus vulgaris</name>
    <name type="common">Blood worm</name>
    <dbReference type="NCBI Taxonomy" id="40348"/>
    <lineage>
        <taxon>Eukaryota</taxon>
        <taxon>Metazoa</taxon>
        <taxon>Ecdysozoa</taxon>
        <taxon>Nematoda</taxon>
        <taxon>Chromadorea</taxon>
        <taxon>Rhabditida</taxon>
        <taxon>Rhabditina</taxon>
        <taxon>Rhabditomorpha</taxon>
        <taxon>Strongyloidea</taxon>
        <taxon>Strongylidae</taxon>
        <taxon>Strongylus</taxon>
    </lineage>
</organism>
<dbReference type="AlphaFoldDB" id="A0A3P7J602"/>
<feature type="compositionally biased region" description="Low complexity" evidence="1">
    <location>
        <begin position="15"/>
        <end position="24"/>
    </location>
</feature>
<protein>
    <submittedName>
        <fullName evidence="2">Uncharacterized protein</fullName>
    </submittedName>
</protein>
<evidence type="ECO:0000313" key="2">
    <source>
        <dbReference type="EMBL" id="VDM73294.1"/>
    </source>
</evidence>
<evidence type="ECO:0000313" key="3">
    <source>
        <dbReference type="Proteomes" id="UP000270094"/>
    </source>
</evidence>
<feature type="region of interest" description="Disordered" evidence="1">
    <location>
        <begin position="1"/>
        <end position="53"/>
    </location>
</feature>
<reference evidence="2 3" key="1">
    <citation type="submission" date="2018-11" db="EMBL/GenBank/DDBJ databases">
        <authorList>
            <consortium name="Pathogen Informatics"/>
        </authorList>
    </citation>
    <scope>NUCLEOTIDE SEQUENCE [LARGE SCALE GENOMIC DNA]</scope>
</reference>
<name>A0A3P7J602_STRVU</name>
<evidence type="ECO:0000256" key="1">
    <source>
        <dbReference type="SAM" id="MobiDB-lite"/>
    </source>
</evidence>
<dbReference type="Proteomes" id="UP000270094">
    <property type="component" value="Unassembled WGS sequence"/>
</dbReference>
<feature type="compositionally biased region" description="Basic and acidic residues" evidence="1">
    <location>
        <begin position="1"/>
        <end position="10"/>
    </location>
</feature>